<dbReference type="SMART" id="SM00345">
    <property type="entry name" value="HTH_GNTR"/>
    <property type="match status" value="1"/>
</dbReference>
<dbReference type="PANTHER" id="PTHR46577:SF1">
    <property type="entry name" value="HTH-TYPE TRANSCRIPTIONAL REGULATORY PROTEIN GABR"/>
    <property type="match status" value="1"/>
</dbReference>
<evidence type="ECO:0000313" key="8">
    <source>
        <dbReference type="EMBL" id="MBL1099253.1"/>
    </source>
</evidence>
<dbReference type="CDD" id="cd00609">
    <property type="entry name" value="AAT_like"/>
    <property type="match status" value="1"/>
</dbReference>
<name>A0ABS1NGW5_9ACTN</name>
<keyword evidence="9" id="KW-1185">Reference proteome</keyword>
<dbReference type="InterPro" id="IPR051446">
    <property type="entry name" value="HTH_trans_reg/aminotransferase"/>
</dbReference>
<comment type="similarity">
    <text evidence="1">In the C-terminal section; belongs to the class-I pyridoxal-phosphate-dependent aminotransferase family.</text>
</comment>
<keyword evidence="8" id="KW-0032">Aminotransferase</keyword>
<dbReference type="InterPro" id="IPR036388">
    <property type="entry name" value="WH-like_DNA-bd_sf"/>
</dbReference>
<evidence type="ECO:0000256" key="5">
    <source>
        <dbReference type="ARBA" id="ARBA00023163"/>
    </source>
</evidence>
<keyword evidence="4" id="KW-0238">DNA-binding</keyword>
<dbReference type="InterPro" id="IPR036390">
    <property type="entry name" value="WH_DNA-bd_sf"/>
</dbReference>
<evidence type="ECO:0000256" key="3">
    <source>
        <dbReference type="ARBA" id="ARBA00023015"/>
    </source>
</evidence>
<accession>A0ABS1NGW5</accession>
<dbReference type="Gene3D" id="3.90.1150.10">
    <property type="entry name" value="Aspartate Aminotransferase, domain 1"/>
    <property type="match status" value="1"/>
</dbReference>
<dbReference type="CDD" id="cd07377">
    <property type="entry name" value="WHTH_GntR"/>
    <property type="match status" value="1"/>
</dbReference>
<keyword evidence="5" id="KW-0804">Transcription</keyword>
<evidence type="ECO:0000259" key="7">
    <source>
        <dbReference type="PROSITE" id="PS50949"/>
    </source>
</evidence>
<evidence type="ECO:0000256" key="2">
    <source>
        <dbReference type="ARBA" id="ARBA00022898"/>
    </source>
</evidence>
<dbReference type="SUPFAM" id="SSF46785">
    <property type="entry name" value="Winged helix' DNA-binding domain"/>
    <property type="match status" value="1"/>
</dbReference>
<dbReference type="InterPro" id="IPR000524">
    <property type="entry name" value="Tscrpt_reg_HTH_GntR"/>
</dbReference>
<feature type="region of interest" description="Disordered" evidence="6">
    <location>
        <begin position="92"/>
        <end position="115"/>
    </location>
</feature>
<dbReference type="PANTHER" id="PTHR46577">
    <property type="entry name" value="HTH-TYPE TRANSCRIPTIONAL REGULATORY PROTEIN GABR"/>
    <property type="match status" value="1"/>
</dbReference>
<dbReference type="Proteomes" id="UP000634229">
    <property type="component" value="Unassembled WGS sequence"/>
</dbReference>
<evidence type="ECO:0000313" key="9">
    <source>
        <dbReference type="Proteomes" id="UP000634229"/>
    </source>
</evidence>
<evidence type="ECO:0000256" key="4">
    <source>
        <dbReference type="ARBA" id="ARBA00023125"/>
    </source>
</evidence>
<dbReference type="Gene3D" id="1.10.10.10">
    <property type="entry name" value="Winged helix-like DNA-binding domain superfamily/Winged helix DNA-binding domain"/>
    <property type="match status" value="1"/>
</dbReference>
<keyword evidence="3" id="KW-0805">Transcription regulation</keyword>
<evidence type="ECO:0000256" key="1">
    <source>
        <dbReference type="ARBA" id="ARBA00005384"/>
    </source>
</evidence>
<dbReference type="Pfam" id="PF00155">
    <property type="entry name" value="Aminotran_1_2"/>
    <property type="match status" value="1"/>
</dbReference>
<dbReference type="InterPro" id="IPR015421">
    <property type="entry name" value="PyrdxlP-dep_Trfase_major"/>
</dbReference>
<keyword evidence="8" id="KW-0808">Transferase</keyword>
<dbReference type="EMBL" id="JAERRF010000012">
    <property type="protein sequence ID" value="MBL1099253.1"/>
    <property type="molecule type" value="Genomic_DNA"/>
</dbReference>
<dbReference type="PROSITE" id="PS50949">
    <property type="entry name" value="HTH_GNTR"/>
    <property type="match status" value="1"/>
</dbReference>
<keyword evidence="2" id="KW-0663">Pyridoxal phosphate</keyword>
<dbReference type="RefSeq" id="WP_201876670.1">
    <property type="nucleotide sequence ID" value="NZ_JAERRF010000012.1"/>
</dbReference>
<comment type="caution">
    <text evidence="8">The sequence shown here is derived from an EMBL/GenBank/DDBJ whole genome shotgun (WGS) entry which is preliminary data.</text>
</comment>
<dbReference type="GO" id="GO:0008483">
    <property type="term" value="F:transaminase activity"/>
    <property type="evidence" value="ECO:0007669"/>
    <property type="project" value="UniProtKB-KW"/>
</dbReference>
<dbReference type="InterPro" id="IPR004839">
    <property type="entry name" value="Aminotransferase_I/II_large"/>
</dbReference>
<organism evidence="8 9">
    <name type="scientific">Streptomyces coffeae</name>
    <dbReference type="NCBI Taxonomy" id="621382"/>
    <lineage>
        <taxon>Bacteria</taxon>
        <taxon>Bacillati</taxon>
        <taxon>Actinomycetota</taxon>
        <taxon>Actinomycetes</taxon>
        <taxon>Kitasatosporales</taxon>
        <taxon>Streptomycetaceae</taxon>
        <taxon>Streptomyces</taxon>
    </lineage>
</organism>
<evidence type="ECO:0000256" key="6">
    <source>
        <dbReference type="SAM" id="MobiDB-lite"/>
    </source>
</evidence>
<gene>
    <name evidence="8" type="ORF">JK363_21820</name>
</gene>
<dbReference type="InterPro" id="IPR015424">
    <property type="entry name" value="PyrdxlP-dep_Trfase"/>
</dbReference>
<dbReference type="Pfam" id="PF00392">
    <property type="entry name" value="GntR"/>
    <property type="match status" value="1"/>
</dbReference>
<dbReference type="PRINTS" id="PR00035">
    <property type="entry name" value="HTHGNTR"/>
</dbReference>
<dbReference type="InterPro" id="IPR015422">
    <property type="entry name" value="PyrdxlP-dep_Trfase_small"/>
</dbReference>
<protein>
    <submittedName>
        <fullName evidence="8">PLP-dependent aminotransferase family protein</fullName>
    </submittedName>
</protein>
<sequence length="501" mass="53105">MKGEVDRMTDLGTDRAAHPPELLLLLDDWMAGPGPLYTKLARALHRAVRAGDLGASARLPSERGLAKALGVSRATVVAAYDELRALGAVESRRGSGTRVAPRPVPRPAGTDGRVSGGRATALLQRMVDRRENTISLAMAAEPAVAEVREALHDVLRTDLDGLMADTGYHPGGLPGLRHALADHFSTAGLATAPEQVLVTTGATQALGLVAQLYLRKGSGVVVECPSWPGCLDVFRAAGALPHGVPLDQDGIRVDGLAQALARHRPELVYVTPTYHNPTGVLMSAGRRRRVAELCAHHGVPVVEDLAYDIGIDEGVREPAPIAAFATAGAGAGVRGAAEVLTVGSLAKAVWGGLRIGWVRGPAEVVGRLARLKALADLGSPVLDQALAARLLPRLDELKARRALTLRHRLDHLEGLLTARLPAWQWSRQPGGSALWARLPHDTDAQVYAQVALRHGVEVVPGAVTDPSGAHDSHIRIPLTLPEERLTELVDRLAAAWVDLRP</sequence>
<proteinExistence type="inferred from homology"/>
<dbReference type="Gene3D" id="3.40.640.10">
    <property type="entry name" value="Type I PLP-dependent aspartate aminotransferase-like (Major domain)"/>
    <property type="match status" value="1"/>
</dbReference>
<reference evidence="8 9" key="1">
    <citation type="submission" date="2021-01" db="EMBL/GenBank/DDBJ databases">
        <title>WGS of actinomycetes isolated from Thailand.</title>
        <authorList>
            <person name="Thawai C."/>
        </authorList>
    </citation>
    <scope>NUCLEOTIDE SEQUENCE [LARGE SCALE GENOMIC DNA]</scope>
    <source>
        <strain evidence="8 9">CA1R205</strain>
    </source>
</reference>
<dbReference type="SUPFAM" id="SSF53383">
    <property type="entry name" value="PLP-dependent transferases"/>
    <property type="match status" value="1"/>
</dbReference>
<feature type="domain" description="HTH gntR-type" evidence="7">
    <location>
        <begin position="34"/>
        <end position="102"/>
    </location>
</feature>